<evidence type="ECO:0000256" key="1">
    <source>
        <dbReference type="SAM" id="MobiDB-lite"/>
    </source>
</evidence>
<dbReference type="EMBL" id="DP000011">
    <property type="protein sequence ID" value="ABA99597.1"/>
    <property type="molecule type" value="Genomic_DNA"/>
</dbReference>
<feature type="region of interest" description="Disordered" evidence="1">
    <location>
        <begin position="220"/>
        <end position="259"/>
    </location>
</feature>
<accession>Q2QNF4</accession>
<sequence>MWGPRVSPLSPSFFLLPLSLLSLSLPFFFPFGRWRVAASKPAAAVAEEAVKDGGSRPTVARELGGERRRSRRRGSPRGAVRCGHDGGDPGEPRRRGGAVAQRHQGGGGAHGRPSRHGGGGGRRSARRAALLHLRRSGSLHEHGASLLELEEGKGALPLLPLPLGLDPRAQNDVLAGCRCGWWRALDRRRGRLWPWQPQRHIHPWGREGMDKMRLRAMAGSRSSERETATMAAAAASSAMGEARVWEEPDVSGGRRCYSS</sequence>
<organism evidence="3">
    <name type="scientific">Oryza sativa subsp. japonica</name>
    <name type="common">Rice</name>
    <dbReference type="NCBI Taxonomy" id="39947"/>
    <lineage>
        <taxon>Eukaryota</taxon>
        <taxon>Viridiplantae</taxon>
        <taxon>Streptophyta</taxon>
        <taxon>Embryophyta</taxon>
        <taxon>Tracheophyta</taxon>
        <taxon>Spermatophyta</taxon>
        <taxon>Magnoliopsida</taxon>
        <taxon>Liliopsida</taxon>
        <taxon>Poales</taxon>
        <taxon>Poaceae</taxon>
        <taxon>BOP clade</taxon>
        <taxon>Oryzoideae</taxon>
        <taxon>Oryzeae</taxon>
        <taxon>Oryzinae</taxon>
        <taxon>Oryza</taxon>
        <taxon>Oryza sativa</taxon>
    </lineage>
</organism>
<evidence type="ECO:0000313" key="3">
    <source>
        <dbReference type="EMBL" id="ABA99597.1"/>
    </source>
</evidence>
<feature type="compositionally biased region" description="Basic and acidic residues" evidence="1">
    <location>
        <begin position="82"/>
        <end position="94"/>
    </location>
</feature>
<dbReference type="AlphaFoldDB" id="Q2QNF4"/>
<feature type="transmembrane region" description="Helical" evidence="2">
    <location>
        <begin position="12"/>
        <end position="31"/>
    </location>
</feature>
<feature type="compositionally biased region" description="Gly residues" evidence="1">
    <location>
        <begin position="104"/>
        <end position="122"/>
    </location>
</feature>
<name>Q2QNF4_ORYSJ</name>
<reference evidence="3" key="1">
    <citation type="journal article" date="2005" name="BMC Biol.">
        <title>The sequence of rice chromosomes 11 and 12, rich in disease resistance genes and recent gene duplications.</title>
        <authorList>
            <consortium name="The rice chromosomes 11 and 12 sequencing consortia"/>
        </authorList>
    </citation>
    <scope>NUCLEOTIDE SEQUENCE [LARGE SCALE GENOMIC DNA]</scope>
</reference>
<proteinExistence type="predicted"/>
<evidence type="ECO:0000256" key="2">
    <source>
        <dbReference type="SAM" id="Phobius"/>
    </source>
</evidence>
<keyword evidence="2" id="KW-1133">Transmembrane helix</keyword>
<feature type="compositionally biased region" description="Low complexity" evidence="1">
    <location>
        <begin position="228"/>
        <end position="239"/>
    </location>
</feature>
<gene>
    <name evidence="3" type="ordered locus">LOC_Os12g37990</name>
</gene>
<protein>
    <submittedName>
        <fullName evidence="3">Uncharacterized protein</fullName>
    </submittedName>
</protein>
<keyword evidence="2" id="KW-0472">Membrane</keyword>
<reference evidence="3" key="3">
    <citation type="submission" date="2006-01" db="EMBL/GenBank/DDBJ databases">
        <authorList>
            <person name="Buell R."/>
        </authorList>
    </citation>
    <scope>NUCLEOTIDE SEQUENCE</scope>
</reference>
<reference evidence="3" key="2">
    <citation type="submission" date="2005-04" db="EMBL/GenBank/DDBJ databases">
        <authorList>
            <person name="Buell C.R."/>
            <person name="Wing R.A."/>
            <person name="McCombie W.A."/>
            <person name="Ouyang S."/>
        </authorList>
    </citation>
    <scope>NUCLEOTIDE SEQUENCE</scope>
</reference>
<keyword evidence="2" id="KW-0812">Transmembrane</keyword>
<feature type="region of interest" description="Disordered" evidence="1">
    <location>
        <begin position="49"/>
        <end position="125"/>
    </location>
</feature>